<organism evidence="6 7">
    <name type="scientific">Polynucleobacter aenigmaticus</name>
    <dbReference type="NCBI Taxonomy" id="1743164"/>
    <lineage>
        <taxon>Bacteria</taxon>
        <taxon>Pseudomonadati</taxon>
        <taxon>Pseudomonadota</taxon>
        <taxon>Betaproteobacteria</taxon>
        <taxon>Burkholderiales</taxon>
        <taxon>Burkholderiaceae</taxon>
        <taxon>Polynucleobacter</taxon>
    </lineage>
</organism>
<sequence length="320" mass="34805">MPRNLEPNWLRRLHPGLFGMSLGLLSLSFAWNKYSKVSEGLTQTMEFFFLGLGLVILCLLAVLWSIKAFLHPDAIKEKFLNPVLGPMMAYLPISTLLAIALIIPTHPEYAVFGYTMTLIALSMLVVIAWRVVHLLSTSNMPTDQVTPALYLPIVPGGLVGGAALNAIGFSGFGCLVWGMGLGGWALLEMRILHRLFAGPLPPQYRPTIGIEMGPAAVSTITAISIWPNLPVDVILVGLGIASGPIFAVLTRWRSWTAMPFSFGFWSFAFPAAATASCVIEAVIRGGWPHQAATIAITFATAIVLFLLTRTSILLIKRQLY</sequence>
<feature type="transmembrane region" description="Helical" evidence="5">
    <location>
        <begin position="208"/>
        <end position="227"/>
    </location>
</feature>
<evidence type="ECO:0000256" key="5">
    <source>
        <dbReference type="SAM" id="Phobius"/>
    </source>
</evidence>
<keyword evidence="7" id="KW-1185">Reference proteome</keyword>
<dbReference type="InterPro" id="IPR038665">
    <property type="entry name" value="Voltage-dep_anion_channel_sf"/>
</dbReference>
<keyword evidence="3 5" id="KW-1133">Transmembrane helix</keyword>
<dbReference type="AlphaFoldDB" id="A0A254Q024"/>
<dbReference type="EMBL" id="NGUO01000004">
    <property type="protein sequence ID" value="OWS72159.1"/>
    <property type="molecule type" value="Genomic_DNA"/>
</dbReference>
<dbReference type="InterPro" id="IPR052951">
    <property type="entry name" value="Tellurite_res_ion_channel"/>
</dbReference>
<feature type="transmembrane region" description="Helical" evidence="5">
    <location>
        <begin position="12"/>
        <end position="31"/>
    </location>
</feature>
<reference evidence="6 7" key="1">
    <citation type="submission" date="2017-05" db="EMBL/GenBank/DDBJ databases">
        <title>Polynucleobacter sp. MWH-K35W1 isolated from the permanently anoxic monimolimnion of a meromictic lake.</title>
        <authorList>
            <person name="Hahn M.W."/>
        </authorList>
    </citation>
    <scope>NUCLEOTIDE SEQUENCE [LARGE SCALE GENOMIC DNA]</scope>
    <source>
        <strain evidence="6 7">MWH-K35W1</strain>
    </source>
</reference>
<protein>
    <recommendedName>
        <fullName evidence="8">C4-dicarboxylate ABC transporter</fullName>
    </recommendedName>
</protein>
<keyword evidence="2 5" id="KW-0812">Transmembrane</keyword>
<dbReference type="Proteomes" id="UP000198104">
    <property type="component" value="Unassembled WGS sequence"/>
</dbReference>
<evidence type="ECO:0000256" key="3">
    <source>
        <dbReference type="ARBA" id="ARBA00022989"/>
    </source>
</evidence>
<keyword evidence="4 5" id="KW-0472">Membrane</keyword>
<dbReference type="PANTHER" id="PTHR37955:SF1">
    <property type="entry name" value="DEP DOMAIN-CONTAINING PROTEIN"/>
    <property type="match status" value="1"/>
</dbReference>
<proteinExistence type="predicted"/>
<feature type="transmembrane region" description="Helical" evidence="5">
    <location>
        <begin position="47"/>
        <end position="70"/>
    </location>
</feature>
<name>A0A254Q024_9BURK</name>
<dbReference type="OrthoDB" id="309023at2"/>
<accession>A0A254Q024</accession>
<dbReference type="Pfam" id="PF03595">
    <property type="entry name" value="SLAC1"/>
    <property type="match status" value="1"/>
</dbReference>
<feature type="transmembrane region" description="Helical" evidence="5">
    <location>
        <begin position="289"/>
        <end position="307"/>
    </location>
</feature>
<dbReference type="Gene3D" id="1.50.10.150">
    <property type="entry name" value="Voltage-dependent anion channel"/>
    <property type="match status" value="1"/>
</dbReference>
<feature type="transmembrane region" description="Helical" evidence="5">
    <location>
        <begin position="109"/>
        <end position="132"/>
    </location>
</feature>
<evidence type="ECO:0000256" key="2">
    <source>
        <dbReference type="ARBA" id="ARBA00022692"/>
    </source>
</evidence>
<comment type="subcellular location">
    <subcellularLocation>
        <location evidence="1">Membrane</location>
        <topology evidence="1">Multi-pass membrane protein</topology>
    </subcellularLocation>
</comment>
<dbReference type="PANTHER" id="PTHR37955">
    <property type="entry name" value="TELLURITE RESISTANCE PROTEIN TEHA"/>
    <property type="match status" value="1"/>
</dbReference>
<dbReference type="GO" id="GO:0046583">
    <property type="term" value="F:monoatomic cation efflux transmembrane transporter activity"/>
    <property type="evidence" value="ECO:0007669"/>
    <property type="project" value="TreeGrafter"/>
</dbReference>
<comment type="caution">
    <text evidence="6">The sequence shown here is derived from an EMBL/GenBank/DDBJ whole genome shotgun (WGS) entry which is preliminary data.</text>
</comment>
<dbReference type="GO" id="GO:0005886">
    <property type="term" value="C:plasma membrane"/>
    <property type="evidence" value="ECO:0007669"/>
    <property type="project" value="TreeGrafter"/>
</dbReference>
<dbReference type="RefSeq" id="WP_088526833.1">
    <property type="nucleotide sequence ID" value="NZ_NGUO01000004.1"/>
</dbReference>
<evidence type="ECO:0000256" key="4">
    <source>
        <dbReference type="ARBA" id="ARBA00023136"/>
    </source>
</evidence>
<evidence type="ECO:0000256" key="1">
    <source>
        <dbReference type="ARBA" id="ARBA00004141"/>
    </source>
</evidence>
<evidence type="ECO:0008006" key="8">
    <source>
        <dbReference type="Google" id="ProtNLM"/>
    </source>
</evidence>
<dbReference type="InterPro" id="IPR004695">
    <property type="entry name" value="SLAC1/Mae1/Ssu1/TehA"/>
</dbReference>
<feature type="transmembrane region" description="Helical" evidence="5">
    <location>
        <begin position="262"/>
        <end position="283"/>
    </location>
</feature>
<gene>
    <name evidence="6" type="ORF">CBI30_02905</name>
</gene>
<feature type="transmembrane region" description="Helical" evidence="5">
    <location>
        <begin position="82"/>
        <end position="103"/>
    </location>
</feature>
<evidence type="ECO:0000313" key="6">
    <source>
        <dbReference type="EMBL" id="OWS72159.1"/>
    </source>
</evidence>
<evidence type="ECO:0000313" key="7">
    <source>
        <dbReference type="Proteomes" id="UP000198104"/>
    </source>
</evidence>
<feature type="transmembrane region" description="Helical" evidence="5">
    <location>
        <begin position="233"/>
        <end position="250"/>
    </location>
</feature>
<feature type="transmembrane region" description="Helical" evidence="5">
    <location>
        <begin position="169"/>
        <end position="187"/>
    </location>
</feature>